<organism evidence="2">
    <name type="scientific">marine metagenome</name>
    <dbReference type="NCBI Taxonomy" id="408172"/>
    <lineage>
        <taxon>unclassified sequences</taxon>
        <taxon>metagenomes</taxon>
        <taxon>ecological metagenomes</taxon>
    </lineage>
</organism>
<accession>A0A383AWL3</accession>
<dbReference type="Gene3D" id="3.20.190.10">
    <property type="entry name" value="MutM-like, N-terminal"/>
    <property type="match status" value="1"/>
</dbReference>
<evidence type="ECO:0000259" key="1">
    <source>
        <dbReference type="PROSITE" id="PS51068"/>
    </source>
</evidence>
<protein>
    <recommendedName>
        <fullName evidence="1">Formamidopyrimidine-DNA glycosylase catalytic domain-containing protein</fullName>
    </recommendedName>
</protein>
<dbReference type="SUPFAM" id="SSF81624">
    <property type="entry name" value="N-terminal domain of MutM-like DNA repair proteins"/>
    <property type="match status" value="1"/>
</dbReference>
<proteinExistence type="predicted"/>
<name>A0A383AWL3_9ZZZZ</name>
<reference evidence="2" key="1">
    <citation type="submission" date="2018-05" db="EMBL/GenBank/DDBJ databases">
        <authorList>
            <person name="Lanie J.A."/>
            <person name="Ng W.-L."/>
            <person name="Kazmierczak K.M."/>
            <person name="Andrzejewski T.M."/>
            <person name="Davidsen T.M."/>
            <person name="Wayne K.J."/>
            <person name="Tettelin H."/>
            <person name="Glass J.I."/>
            <person name="Rusch D."/>
            <person name="Podicherti R."/>
            <person name="Tsui H.-C.T."/>
            <person name="Winkler M.E."/>
        </authorList>
    </citation>
    <scope>NUCLEOTIDE SEQUENCE</scope>
</reference>
<dbReference type="AlphaFoldDB" id="A0A383AWL3"/>
<dbReference type="CDD" id="cd08966">
    <property type="entry name" value="EcFpg-like_N"/>
    <property type="match status" value="1"/>
</dbReference>
<sequence length="114" mass="12807">MPELPEVETIRRGLSEAILDKAIESVSVKRYDLRRPIPATFAKRVTGQRVHAIGRRGKYLLFHLNDDSVVIIHLGMSGRMVIGQGEKPAPHDHVVFYFGGGPEVKFNDPRRFGS</sequence>
<feature type="non-terminal residue" evidence="2">
    <location>
        <position position="114"/>
    </location>
</feature>
<feature type="domain" description="Formamidopyrimidine-DNA glycosylase catalytic" evidence="1">
    <location>
        <begin position="2"/>
        <end position="113"/>
    </location>
</feature>
<dbReference type="EMBL" id="UINC01195601">
    <property type="protein sequence ID" value="SVE12237.1"/>
    <property type="molecule type" value="Genomic_DNA"/>
</dbReference>
<dbReference type="InterPro" id="IPR012319">
    <property type="entry name" value="FPG_cat"/>
</dbReference>
<dbReference type="GO" id="GO:0006284">
    <property type="term" value="P:base-excision repair"/>
    <property type="evidence" value="ECO:0007669"/>
    <property type="project" value="InterPro"/>
</dbReference>
<evidence type="ECO:0000313" key="2">
    <source>
        <dbReference type="EMBL" id="SVE12237.1"/>
    </source>
</evidence>
<dbReference type="SMART" id="SM00898">
    <property type="entry name" value="Fapy_DNA_glyco"/>
    <property type="match status" value="1"/>
</dbReference>
<dbReference type="GO" id="GO:0034039">
    <property type="term" value="F:8-oxo-7,8-dihydroguanine DNA N-glycosylase activity"/>
    <property type="evidence" value="ECO:0007669"/>
    <property type="project" value="TreeGrafter"/>
</dbReference>
<dbReference type="PANTHER" id="PTHR22993:SF9">
    <property type="entry name" value="FORMAMIDOPYRIMIDINE-DNA GLYCOSYLASE"/>
    <property type="match status" value="1"/>
</dbReference>
<dbReference type="Pfam" id="PF01149">
    <property type="entry name" value="Fapy_DNA_glyco"/>
    <property type="match status" value="1"/>
</dbReference>
<dbReference type="GO" id="GO:0003906">
    <property type="term" value="F:DNA-(apurinic or apyrimidinic site) endonuclease activity"/>
    <property type="evidence" value="ECO:0007669"/>
    <property type="project" value="InterPro"/>
</dbReference>
<dbReference type="PANTHER" id="PTHR22993">
    <property type="entry name" value="FORMAMIDOPYRIMIDINE-DNA GLYCOSYLASE"/>
    <property type="match status" value="1"/>
</dbReference>
<gene>
    <name evidence="2" type="ORF">METZ01_LOCUS465091</name>
</gene>
<dbReference type="PROSITE" id="PS51068">
    <property type="entry name" value="FPG_CAT"/>
    <property type="match status" value="1"/>
</dbReference>
<dbReference type="GO" id="GO:0008270">
    <property type="term" value="F:zinc ion binding"/>
    <property type="evidence" value="ECO:0007669"/>
    <property type="project" value="InterPro"/>
</dbReference>
<dbReference type="InterPro" id="IPR035937">
    <property type="entry name" value="FPG_N"/>
</dbReference>